<dbReference type="Proteomes" id="UP000275267">
    <property type="component" value="Unassembled WGS sequence"/>
</dbReference>
<dbReference type="Pfam" id="PF24758">
    <property type="entry name" value="LRR_At5g56370"/>
    <property type="match status" value="1"/>
</dbReference>
<name>A0A3L6Q8E6_PANMI</name>
<evidence type="ECO:0000259" key="1">
    <source>
        <dbReference type="PROSITE" id="PS50181"/>
    </source>
</evidence>
<dbReference type="InterPro" id="IPR055302">
    <property type="entry name" value="F-box_dom-containing"/>
</dbReference>
<dbReference type="InterPro" id="IPR006566">
    <property type="entry name" value="FBD"/>
</dbReference>
<keyword evidence="3" id="KW-1185">Reference proteome</keyword>
<evidence type="ECO:0000313" key="3">
    <source>
        <dbReference type="Proteomes" id="UP000275267"/>
    </source>
</evidence>
<dbReference type="InterPro" id="IPR001810">
    <property type="entry name" value="F-box_dom"/>
</dbReference>
<comment type="caution">
    <text evidence="2">The sequence shown here is derived from an EMBL/GenBank/DDBJ whole genome shotgun (WGS) entry which is preliminary data.</text>
</comment>
<feature type="domain" description="F-box" evidence="1">
    <location>
        <begin position="67"/>
        <end position="103"/>
    </location>
</feature>
<dbReference type="PANTHER" id="PTHR32141:SF119">
    <property type="entry name" value="F-BOX DOMAIN-CONTAINING PROTEIN"/>
    <property type="match status" value="1"/>
</dbReference>
<dbReference type="PROSITE" id="PS50181">
    <property type="entry name" value="FBOX"/>
    <property type="match status" value="1"/>
</dbReference>
<dbReference type="STRING" id="4540.A0A3L6Q8E6"/>
<sequence length="526" mass="58402">MAYHAQAPPITLDRARSIARSYGKDPQELEPQFGFVLAHMHHALPTPPAAPAAAAHLSALPDSGDGVDRVTALPDALLRDIVARLPVKDAARTAALSRRWRPLWCAAPLVLLDNHLLPDGGARDEIPNIYLEHADSRAAAAAISCVLAAHPGPFRWVRLASCYMDEERGQVARWLQHLAVKGVQELFLINRPWPLAVDLPVPAAFFSMAALTCLYLGFWRFPDTAGLPRGAALPRLRELGLCDVVIEDHDIDFVLARSPVLEVLCFQSHMLPPLRLRLVSRSLRCVQMHASNVESITVVDAPRLERLFLRLVPTEAPCCRINIVFAPALRLLGRLDPADHEVQVGKTIIKAGTVVNPRSMVPTVKILDVNVRFVVRNDAKMLLSFLRCFPNFETLHIHSMKTDESSGRLGIKFWQESGPIDCIQAHITVLVFHDFRGERSELAFLKFFIESAQMLKRLLIVFGKWCFNSMATSKVKALFAGKRANRDCSLLVCESAVAEGSCLWDFQRGSDFSCTDPFAPIEQCVS</sequence>
<dbReference type="InterPro" id="IPR036047">
    <property type="entry name" value="F-box-like_dom_sf"/>
</dbReference>
<dbReference type="SUPFAM" id="SSF81383">
    <property type="entry name" value="F-box domain"/>
    <property type="match status" value="1"/>
</dbReference>
<organism evidence="2 3">
    <name type="scientific">Panicum miliaceum</name>
    <name type="common">Proso millet</name>
    <name type="synonym">Broomcorn millet</name>
    <dbReference type="NCBI Taxonomy" id="4540"/>
    <lineage>
        <taxon>Eukaryota</taxon>
        <taxon>Viridiplantae</taxon>
        <taxon>Streptophyta</taxon>
        <taxon>Embryophyta</taxon>
        <taxon>Tracheophyta</taxon>
        <taxon>Spermatophyta</taxon>
        <taxon>Magnoliopsida</taxon>
        <taxon>Liliopsida</taxon>
        <taxon>Poales</taxon>
        <taxon>Poaceae</taxon>
        <taxon>PACMAD clade</taxon>
        <taxon>Panicoideae</taxon>
        <taxon>Panicodae</taxon>
        <taxon>Paniceae</taxon>
        <taxon>Panicinae</taxon>
        <taxon>Panicum</taxon>
        <taxon>Panicum sect. Panicum</taxon>
    </lineage>
</organism>
<dbReference type="InterPro" id="IPR053781">
    <property type="entry name" value="F-box_AtFBL13-like"/>
</dbReference>
<protein>
    <recommendedName>
        <fullName evidence="1">F-box domain-containing protein</fullName>
    </recommendedName>
</protein>
<dbReference type="InterPro" id="IPR055411">
    <property type="entry name" value="LRR_FXL15/At3g58940/PEG3-like"/>
</dbReference>
<dbReference type="OrthoDB" id="629734at2759"/>
<dbReference type="EMBL" id="PQIB02000013">
    <property type="protein sequence ID" value="RLM74450.1"/>
    <property type="molecule type" value="Genomic_DNA"/>
</dbReference>
<gene>
    <name evidence="2" type="ORF">C2845_PM15G01850</name>
</gene>
<dbReference type="Pfam" id="PF00646">
    <property type="entry name" value="F-box"/>
    <property type="match status" value="1"/>
</dbReference>
<dbReference type="CDD" id="cd22160">
    <property type="entry name" value="F-box_AtFBL13-like"/>
    <property type="match status" value="1"/>
</dbReference>
<reference evidence="3" key="1">
    <citation type="journal article" date="2019" name="Nat. Commun.">
        <title>The genome of broomcorn millet.</title>
        <authorList>
            <person name="Zou C."/>
            <person name="Miki D."/>
            <person name="Li D."/>
            <person name="Tang Q."/>
            <person name="Xiao L."/>
            <person name="Rajput S."/>
            <person name="Deng P."/>
            <person name="Jia W."/>
            <person name="Huang R."/>
            <person name="Zhang M."/>
            <person name="Sun Y."/>
            <person name="Hu J."/>
            <person name="Fu X."/>
            <person name="Schnable P.S."/>
            <person name="Li F."/>
            <person name="Zhang H."/>
            <person name="Feng B."/>
            <person name="Zhu X."/>
            <person name="Liu R."/>
            <person name="Schnable J.C."/>
            <person name="Zhu J.-K."/>
            <person name="Zhang H."/>
        </authorList>
    </citation>
    <scope>NUCLEOTIDE SEQUENCE [LARGE SCALE GENOMIC DNA]</scope>
</reference>
<evidence type="ECO:0000313" key="2">
    <source>
        <dbReference type="EMBL" id="RLM74450.1"/>
    </source>
</evidence>
<dbReference type="AlphaFoldDB" id="A0A3L6Q8E6"/>
<dbReference type="PANTHER" id="PTHR32141">
    <property type="match status" value="1"/>
</dbReference>
<proteinExistence type="predicted"/>
<dbReference type="Pfam" id="PF08387">
    <property type="entry name" value="FBD"/>
    <property type="match status" value="1"/>
</dbReference>
<accession>A0A3L6Q8E6</accession>
<dbReference type="SUPFAM" id="SSF52047">
    <property type="entry name" value="RNI-like"/>
    <property type="match status" value="1"/>
</dbReference>